<gene>
    <name evidence="2" type="ORF">Taro_050268</name>
</gene>
<evidence type="ECO:0000256" key="1">
    <source>
        <dbReference type="SAM" id="Coils"/>
    </source>
</evidence>
<dbReference type="EMBL" id="NMUH01007454">
    <property type="protein sequence ID" value="MQM17295.1"/>
    <property type="molecule type" value="Genomic_DNA"/>
</dbReference>
<dbReference type="Proteomes" id="UP000652761">
    <property type="component" value="Unassembled WGS sequence"/>
</dbReference>
<keyword evidence="1" id="KW-0175">Coiled coil</keyword>
<accession>A0A843XDE1</accession>
<organism evidence="2 3">
    <name type="scientific">Colocasia esculenta</name>
    <name type="common">Wild taro</name>
    <name type="synonym">Arum esculentum</name>
    <dbReference type="NCBI Taxonomy" id="4460"/>
    <lineage>
        <taxon>Eukaryota</taxon>
        <taxon>Viridiplantae</taxon>
        <taxon>Streptophyta</taxon>
        <taxon>Embryophyta</taxon>
        <taxon>Tracheophyta</taxon>
        <taxon>Spermatophyta</taxon>
        <taxon>Magnoliopsida</taxon>
        <taxon>Liliopsida</taxon>
        <taxon>Araceae</taxon>
        <taxon>Aroideae</taxon>
        <taxon>Colocasieae</taxon>
        <taxon>Colocasia</taxon>
    </lineage>
</organism>
<evidence type="ECO:0000313" key="2">
    <source>
        <dbReference type="EMBL" id="MQM17295.1"/>
    </source>
</evidence>
<evidence type="ECO:0000313" key="3">
    <source>
        <dbReference type="Proteomes" id="UP000652761"/>
    </source>
</evidence>
<reference evidence="2" key="1">
    <citation type="submission" date="2017-07" db="EMBL/GenBank/DDBJ databases">
        <title>Taro Niue Genome Assembly and Annotation.</title>
        <authorList>
            <person name="Atibalentja N."/>
            <person name="Keating K."/>
            <person name="Fields C.J."/>
        </authorList>
    </citation>
    <scope>NUCLEOTIDE SEQUENCE</scope>
    <source>
        <strain evidence="2">Niue_2</strain>
        <tissue evidence="2">Leaf</tissue>
    </source>
</reference>
<protein>
    <submittedName>
        <fullName evidence="2">Uncharacterized protein</fullName>
    </submittedName>
</protein>
<dbReference type="AlphaFoldDB" id="A0A843XDE1"/>
<name>A0A843XDE1_COLES</name>
<dbReference type="PROSITE" id="PS51257">
    <property type="entry name" value="PROKAR_LIPOPROTEIN"/>
    <property type="match status" value="1"/>
</dbReference>
<dbReference type="OrthoDB" id="8251006at2759"/>
<comment type="caution">
    <text evidence="2">The sequence shown here is derived from an EMBL/GenBank/DDBJ whole genome shotgun (WGS) entry which is preliminary data.</text>
</comment>
<sequence>MVRQNSAVPYERVKATADQMTGVLIIMGCSLDDWENKVTLLLKLLKRRDYLQRELSDQLTALEMQQSECEAVLNPLADDLEHRRSLIKGYNEESAALDSKINLLQAELHAAKARQAVLADSKVEQELAIAVDEDRMALTKQTLLEVQSRKVSLKERISSPHVGILSLEELFRDLPRGPILCRLSVVNLTGIFAVRSNGPLFYRRGTAFYSTVEVTAFYSTVEVTAFYSTVGMTAFYSTFHRWGTWVARDSAGVQARNAAAPWGDSLYALAAASTMPLSSG</sequence>
<feature type="coiled-coil region" evidence="1">
    <location>
        <begin position="87"/>
        <end position="114"/>
    </location>
</feature>
<keyword evidence="3" id="KW-1185">Reference proteome</keyword>
<proteinExistence type="predicted"/>